<dbReference type="SUPFAM" id="SSF57716">
    <property type="entry name" value="Glucocorticoid receptor-like (DNA-binding domain)"/>
    <property type="match status" value="1"/>
</dbReference>
<reference evidence="13" key="1">
    <citation type="journal article" date="2013" name="Genetics">
        <title>The draft genome and transcriptome of Panagrellus redivivus are shaped by the harsh demands of a free-living lifestyle.</title>
        <authorList>
            <person name="Srinivasan J."/>
            <person name="Dillman A.R."/>
            <person name="Macchietto M.G."/>
            <person name="Heikkinen L."/>
            <person name="Lakso M."/>
            <person name="Fracchia K.M."/>
            <person name="Antoshechkin I."/>
            <person name="Mortazavi A."/>
            <person name="Wong G."/>
            <person name="Sternberg P.W."/>
        </authorList>
    </citation>
    <scope>NUCLEOTIDE SEQUENCE [LARGE SCALE GENOMIC DNA]</scope>
    <source>
        <strain evidence="13">MT8872</strain>
    </source>
</reference>
<dbReference type="InterPro" id="IPR035500">
    <property type="entry name" value="NHR-like_dom_sf"/>
</dbReference>
<dbReference type="CDD" id="cd06960">
    <property type="entry name" value="NR_DBD_HNF4A"/>
    <property type="match status" value="1"/>
</dbReference>
<dbReference type="GO" id="GO:0005634">
    <property type="term" value="C:nucleus"/>
    <property type="evidence" value="ECO:0007669"/>
    <property type="project" value="UniProtKB-SubCell"/>
</dbReference>
<evidence type="ECO:0000256" key="1">
    <source>
        <dbReference type="ARBA" id="ARBA00004123"/>
    </source>
</evidence>
<evidence type="ECO:0000313" key="13">
    <source>
        <dbReference type="Proteomes" id="UP000492821"/>
    </source>
</evidence>
<evidence type="ECO:0000256" key="11">
    <source>
        <dbReference type="RuleBase" id="RU004334"/>
    </source>
</evidence>
<keyword evidence="6 11" id="KW-0805">Transcription regulation</keyword>
<evidence type="ECO:0000313" key="14">
    <source>
        <dbReference type="WBParaSite" id="Pan_g12973.t1"/>
    </source>
</evidence>
<keyword evidence="9 11" id="KW-0675">Receptor</keyword>
<dbReference type="GO" id="GO:0003700">
    <property type="term" value="F:DNA-binding transcription factor activity"/>
    <property type="evidence" value="ECO:0007669"/>
    <property type="project" value="InterPro"/>
</dbReference>
<dbReference type="SMART" id="SM00399">
    <property type="entry name" value="ZnF_C4"/>
    <property type="match status" value="1"/>
</dbReference>
<comment type="similarity">
    <text evidence="2 11">Belongs to the nuclear hormone receptor family.</text>
</comment>
<keyword evidence="4 11" id="KW-0863">Zinc-finger</keyword>
<name>A0A7E4UVP5_PANRE</name>
<dbReference type="PROSITE" id="PS51257">
    <property type="entry name" value="PROKAR_LIPOPROTEIN"/>
    <property type="match status" value="1"/>
</dbReference>
<comment type="subcellular location">
    <subcellularLocation>
        <location evidence="1 11">Nucleus</location>
    </subcellularLocation>
</comment>
<keyword evidence="7 11" id="KW-0238">DNA-binding</keyword>
<evidence type="ECO:0000256" key="6">
    <source>
        <dbReference type="ARBA" id="ARBA00023015"/>
    </source>
</evidence>
<dbReference type="InterPro" id="IPR049636">
    <property type="entry name" value="HNF4-like_DBD"/>
</dbReference>
<evidence type="ECO:0000256" key="3">
    <source>
        <dbReference type="ARBA" id="ARBA00022723"/>
    </source>
</evidence>
<organism evidence="13 14">
    <name type="scientific">Panagrellus redivivus</name>
    <name type="common">Microworm</name>
    <dbReference type="NCBI Taxonomy" id="6233"/>
    <lineage>
        <taxon>Eukaryota</taxon>
        <taxon>Metazoa</taxon>
        <taxon>Ecdysozoa</taxon>
        <taxon>Nematoda</taxon>
        <taxon>Chromadorea</taxon>
        <taxon>Rhabditida</taxon>
        <taxon>Tylenchina</taxon>
        <taxon>Panagrolaimomorpha</taxon>
        <taxon>Panagrolaimoidea</taxon>
        <taxon>Panagrolaimidae</taxon>
        <taxon>Panagrellus</taxon>
    </lineage>
</organism>
<dbReference type="PROSITE" id="PS00031">
    <property type="entry name" value="NUCLEAR_REC_DBD_1"/>
    <property type="match status" value="1"/>
</dbReference>
<dbReference type="PANTHER" id="PTHR46011">
    <property type="entry name" value="NUCLEAR HORMONE RECEPTOR FAMILY MEMBER NHR-86-RELATED"/>
    <property type="match status" value="1"/>
</dbReference>
<proteinExistence type="inferred from homology"/>
<dbReference type="AlphaFoldDB" id="A0A7E4UVP5"/>
<evidence type="ECO:0000256" key="8">
    <source>
        <dbReference type="ARBA" id="ARBA00023163"/>
    </source>
</evidence>
<evidence type="ECO:0000256" key="9">
    <source>
        <dbReference type="ARBA" id="ARBA00023170"/>
    </source>
</evidence>
<evidence type="ECO:0000256" key="7">
    <source>
        <dbReference type="ARBA" id="ARBA00023125"/>
    </source>
</evidence>
<dbReference type="PANTHER" id="PTHR46011:SF32">
    <property type="entry name" value="NUCLEAR HORMONE RECEPTOR FAMILY"/>
    <property type="match status" value="1"/>
</dbReference>
<evidence type="ECO:0000256" key="10">
    <source>
        <dbReference type="ARBA" id="ARBA00023242"/>
    </source>
</evidence>
<dbReference type="SUPFAM" id="SSF48508">
    <property type="entry name" value="Nuclear receptor ligand-binding domain"/>
    <property type="match status" value="1"/>
</dbReference>
<dbReference type="InterPro" id="IPR001628">
    <property type="entry name" value="Znf_hrmn_rcpt"/>
</dbReference>
<dbReference type="Gene3D" id="1.10.565.10">
    <property type="entry name" value="Retinoid X Receptor"/>
    <property type="match status" value="1"/>
</dbReference>
<dbReference type="PRINTS" id="PR00047">
    <property type="entry name" value="STROIDFINGER"/>
</dbReference>
<evidence type="ECO:0000256" key="2">
    <source>
        <dbReference type="ARBA" id="ARBA00005993"/>
    </source>
</evidence>
<dbReference type="GO" id="GO:0006357">
    <property type="term" value="P:regulation of transcription by RNA polymerase II"/>
    <property type="evidence" value="ECO:0007669"/>
    <property type="project" value="TreeGrafter"/>
</dbReference>
<feature type="domain" description="Nuclear receptor" evidence="12">
    <location>
        <begin position="10"/>
        <end position="85"/>
    </location>
</feature>
<sequence length="388" mass="44359">MDAAVPRVKPLRCVICHHVSHGYHFGVLSCRACAAFFRRTITENKVYKCRGSKKCPISKEQRNMCRACRYLKCEQNGMNKNDIQFNRDSIGYKPSPKKATISAESFYQRNSHGPNYIPTPSMHLSMPSNPISPPQNYNPPPLNTLERLKMGCTEYFFGQKGVPSSNNENQNLSLTYITHDAICRLEREHVPLICKMVSEYFTPFDKLDKPSKKYVLHQFFVKHQLTETVYQTYRHASNLPKDSWLLFDGFILDENDKGAIVPHSSIRHELLQFVEQVIKHATAVKKSIERLKVDDLERAAMSGIMLWQEVANAEPLWGEASNAQTVILSELHSHVLQKVGFSKTGSRIGALMSLINEVEAVARVFLLRETMEKIFDSKYSDAWESLEV</sequence>
<protein>
    <submittedName>
        <fullName evidence="14">Nuclear receptor domain-containing protein</fullName>
    </submittedName>
</protein>
<evidence type="ECO:0000259" key="12">
    <source>
        <dbReference type="PROSITE" id="PS51030"/>
    </source>
</evidence>
<dbReference type="InterPro" id="IPR013088">
    <property type="entry name" value="Znf_NHR/GATA"/>
</dbReference>
<dbReference type="SMART" id="SM00430">
    <property type="entry name" value="HOLI"/>
    <property type="match status" value="1"/>
</dbReference>
<evidence type="ECO:0000256" key="4">
    <source>
        <dbReference type="ARBA" id="ARBA00022771"/>
    </source>
</evidence>
<dbReference type="Pfam" id="PF00105">
    <property type="entry name" value="zf-C4"/>
    <property type="match status" value="1"/>
</dbReference>
<dbReference type="GO" id="GO:0008270">
    <property type="term" value="F:zinc ion binding"/>
    <property type="evidence" value="ECO:0007669"/>
    <property type="project" value="UniProtKB-KW"/>
</dbReference>
<accession>A0A7E4UVP5</accession>
<dbReference type="Pfam" id="PF00104">
    <property type="entry name" value="Hormone_recep"/>
    <property type="match status" value="1"/>
</dbReference>
<keyword evidence="5 11" id="KW-0862">Zinc</keyword>
<dbReference type="PROSITE" id="PS51030">
    <property type="entry name" value="NUCLEAR_REC_DBD_2"/>
    <property type="match status" value="1"/>
</dbReference>
<keyword evidence="10 11" id="KW-0539">Nucleus</keyword>
<dbReference type="GO" id="GO:0000978">
    <property type="term" value="F:RNA polymerase II cis-regulatory region sequence-specific DNA binding"/>
    <property type="evidence" value="ECO:0007669"/>
    <property type="project" value="InterPro"/>
</dbReference>
<keyword evidence="3 11" id="KW-0479">Metal-binding</keyword>
<dbReference type="Proteomes" id="UP000492821">
    <property type="component" value="Unassembled WGS sequence"/>
</dbReference>
<dbReference type="WBParaSite" id="Pan_g12973.t1">
    <property type="protein sequence ID" value="Pan_g12973.t1"/>
    <property type="gene ID" value="Pan_g12973"/>
</dbReference>
<keyword evidence="13" id="KW-1185">Reference proteome</keyword>
<dbReference type="FunFam" id="3.30.50.10:FF:000030">
    <property type="entry name" value="Nuclear Hormone Receptor family"/>
    <property type="match status" value="1"/>
</dbReference>
<reference evidence="14" key="2">
    <citation type="submission" date="2020-10" db="UniProtKB">
        <authorList>
            <consortium name="WormBaseParasite"/>
        </authorList>
    </citation>
    <scope>IDENTIFICATION</scope>
</reference>
<dbReference type="Gene3D" id="3.30.50.10">
    <property type="entry name" value="Erythroid Transcription Factor GATA-1, subunit A"/>
    <property type="match status" value="1"/>
</dbReference>
<evidence type="ECO:0000256" key="5">
    <source>
        <dbReference type="ARBA" id="ARBA00022833"/>
    </source>
</evidence>
<keyword evidence="8 11" id="KW-0804">Transcription</keyword>
<dbReference type="InterPro" id="IPR000536">
    <property type="entry name" value="Nucl_hrmn_rcpt_lig-bd"/>
</dbReference>